<dbReference type="OrthoDB" id="4861196at2"/>
<dbReference type="RefSeq" id="WP_133977312.1">
    <property type="nucleotide sequence ID" value="NZ_SOCE01000001.1"/>
</dbReference>
<dbReference type="Proteomes" id="UP000295151">
    <property type="component" value="Unassembled WGS sequence"/>
</dbReference>
<evidence type="ECO:0000313" key="3">
    <source>
        <dbReference type="Proteomes" id="UP000295151"/>
    </source>
</evidence>
<comment type="caution">
    <text evidence="2">The sequence shown here is derived from an EMBL/GenBank/DDBJ whole genome shotgun (WGS) entry which is preliminary data.</text>
</comment>
<keyword evidence="1" id="KW-0732">Signal</keyword>
<keyword evidence="3" id="KW-1185">Reference proteome</keyword>
<dbReference type="AlphaFoldDB" id="A0A4R7T6R6"/>
<accession>A0A4R7T6R6</accession>
<organism evidence="2 3">
    <name type="scientific">Kribbella voronezhensis</name>
    <dbReference type="NCBI Taxonomy" id="2512212"/>
    <lineage>
        <taxon>Bacteria</taxon>
        <taxon>Bacillati</taxon>
        <taxon>Actinomycetota</taxon>
        <taxon>Actinomycetes</taxon>
        <taxon>Propionibacteriales</taxon>
        <taxon>Kribbellaceae</taxon>
        <taxon>Kribbella</taxon>
    </lineage>
</organism>
<sequence>MSLHSPGRARWRAKAAAGLLAAAFMTALAGCETVAGAGSTGISVDAQARPVIVFAVCNDHIDGATIYRDRTKADPTGEDTTVSVASWDAVSPVTPTTAMHAMLNSVAPSRSWSRTGSSEPLRPGVVYQAYGWTRDNTWFTGHVEFTLERLSRLTPGQVLTQTYIPSKDQDVDTVQSYEQFSAEACKGTR</sequence>
<name>A0A4R7T6R6_9ACTN</name>
<dbReference type="EMBL" id="SOCE01000001">
    <property type="protein sequence ID" value="TDU87554.1"/>
    <property type="molecule type" value="Genomic_DNA"/>
</dbReference>
<feature type="chain" id="PRO_5038721013" evidence="1">
    <location>
        <begin position="30"/>
        <end position="189"/>
    </location>
</feature>
<feature type="signal peptide" evidence="1">
    <location>
        <begin position="1"/>
        <end position="29"/>
    </location>
</feature>
<evidence type="ECO:0000313" key="2">
    <source>
        <dbReference type="EMBL" id="TDU87554.1"/>
    </source>
</evidence>
<protein>
    <submittedName>
        <fullName evidence="2">Uncharacterized protein</fullName>
    </submittedName>
</protein>
<reference evidence="2 3" key="1">
    <citation type="submission" date="2019-03" db="EMBL/GenBank/DDBJ databases">
        <title>Genomic Encyclopedia of Type Strains, Phase III (KMG-III): the genomes of soil and plant-associated and newly described type strains.</title>
        <authorList>
            <person name="Whitman W."/>
        </authorList>
    </citation>
    <scope>NUCLEOTIDE SEQUENCE [LARGE SCALE GENOMIC DNA]</scope>
    <source>
        <strain evidence="2 3">VKM Ac-2575</strain>
    </source>
</reference>
<proteinExistence type="predicted"/>
<gene>
    <name evidence="2" type="ORF">EV138_1078</name>
</gene>
<evidence type="ECO:0000256" key="1">
    <source>
        <dbReference type="SAM" id="SignalP"/>
    </source>
</evidence>